<dbReference type="eggNOG" id="KOG0800">
    <property type="taxonomic scope" value="Eukaryota"/>
</dbReference>
<dbReference type="Gene3D" id="3.30.40.10">
    <property type="entry name" value="Zinc/RING finger domain, C3HC4 (zinc finger)"/>
    <property type="match status" value="1"/>
</dbReference>
<keyword evidence="1" id="KW-0479">Metal-binding</keyword>
<evidence type="ECO:0000259" key="3">
    <source>
        <dbReference type="PROSITE" id="PS50089"/>
    </source>
</evidence>
<dbReference type="Pfam" id="PF13639">
    <property type="entry name" value="zf-RING_2"/>
    <property type="match status" value="1"/>
</dbReference>
<gene>
    <name evidence="4" type="ordered locus">Bathy11g02520</name>
</gene>
<dbReference type="SUPFAM" id="SSF57850">
    <property type="entry name" value="RING/U-box"/>
    <property type="match status" value="1"/>
</dbReference>
<dbReference type="STRING" id="41875.K8EKL4"/>
<keyword evidence="1" id="KW-0863">Zinc-finger</keyword>
<accession>K8EKL4</accession>
<dbReference type="InterPro" id="IPR013083">
    <property type="entry name" value="Znf_RING/FYVE/PHD"/>
</dbReference>
<dbReference type="PROSITE" id="PS50089">
    <property type="entry name" value="ZF_RING_2"/>
    <property type="match status" value="1"/>
</dbReference>
<dbReference type="Proteomes" id="UP000198341">
    <property type="component" value="Chromosome 11"/>
</dbReference>
<dbReference type="GO" id="GO:0008270">
    <property type="term" value="F:zinc ion binding"/>
    <property type="evidence" value="ECO:0007669"/>
    <property type="project" value="UniProtKB-KW"/>
</dbReference>
<dbReference type="InterPro" id="IPR043312">
    <property type="entry name" value="AtBBR-like"/>
</dbReference>
<keyword evidence="1" id="KW-0862">Zinc</keyword>
<dbReference type="EMBL" id="FO082268">
    <property type="protein sequence ID" value="CCO18519.1"/>
    <property type="molecule type" value="Genomic_DNA"/>
</dbReference>
<evidence type="ECO:0000313" key="4">
    <source>
        <dbReference type="EMBL" id="CCO18519.1"/>
    </source>
</evidence>
<sequence length="307" mass="34590">MSASSPPPGSDNDDTKVEGSSFFLEDGDDDADQSMQKQTREDPDLALARVLQEQERAYFALQFNTENTNNNNNTNNNSMEDGNTNSKSSTRAVSPSSRDEGSPLGTNTFRRGRRGRGGRERTGVEETEEEETRTSEEEEEEEEEEEMDPSEALARKLMEEEERLHRERMLAYAGVSLNTAETTQDHVMVEGEDIPPEDDDVADPDDMTYEELLQLGECVGRQATGMSGSQIKQFCTLKEFTRSGASGAKRKGGDEEEEEDCCSVCRCEFEEGEMMLELKCKHGFHEECLRPWLKEYKTCPLCKTDCM</sequence>
<dbReference type="PANTHER" id="PTHR47530">
    <property type="entry name" value="E3 UBIQUITIN LIGASE BIG BROTHER-RELATED"/>
    <property type="match status" value="1"/>
</dbReference>
<evidence type="ECO:0000256" key="1">
    <source>
        <dbReference type="PROSITE-ProRule" id="PRU00175"/>
    </source>
</evidence>
<feature type="compositionally biased region" description="Low complexity" evidence="2">
    <location>
        <begin position="64"/>
        <end position="77"/>
    </location>
</feature>
<dbReference type="SMART" id="SM00184">
    <property type="entry name" value="RING"/>
    <property type="match status" value="1"/>
</dbReference>
<dbReference type="OrthoDB" id="8062037at2759"/>
<reference evidence="4 5" key="1">
    <citation type="submission" date="2011-10" db="EMBL/GenBank/DDBJ databases">
        <authorList>
            <person name="Genoscope - CEA"/>
        </authorList>
    </citation>
    <scope>NUCLEOTIDE SEQUENCE [LARGE SCALE GENOMIC DNA]</scope>
    <source>
        <strain evidence="4 5">RCC 1105</strain>
    </source>
</reference>
<feature type="region of interest" description="Disordered" evidence="2">
    <location>
        <begin position="1"/>
        <end position="157"/>
    </location>
</feature>
<feature type="domain" description="RING-type" evidence="3">
    <location>
        <begin position="262"/>
        <end position="303"/>
    </location>
</feature>
<dbReference type="RefSeq" id="XP_007510174.1">
    <property type="nucleotide sequence ID" value="XM_007510112.1"/>
</dbReference>
<organism evidence="4 5">
    <name type="scientific">Bathycoccus prasinos</name>
    <dbReference type="NCBI Taxonomy" id="41875"/>
    <lineage>
        <taxon>Eukaryota</taxon>
        <taxon>Viridiplantae</taxon>
        <taxon>Chlorophyta</taxon>
        <taxon>Mamiellophyceae</taxon>
        <taxon>Mamiellales</taxon>
        <taxon>Bathycoccaceae</taxon>
        <taxon>Bathycoccus</taxon>
    </lineage>
</organism>
<protein>
    <submittedName>
        <fullName evidence="4">Zinc finger protein 364</fullName>
    </submittedName>
</protein>
<dbReference type="CDD" id="cd16454">
    <property type="entry name" value="RING-H2_PA-TM-RING"/>
    <property type="match status" value="1"/>
</dbReference>
<evidence type="ECO:0000256" key="2">
    <source>
        <dbReference type="SAM" id="MobiDB-lite"/>
    </source>
</evidence>
<dbReference type="InterPro" id="IPR001841">
    <property type="entry name" value="Znf_RING"/>
</dbReference>
<keyword evidence="5" id="KW-1185">Reference proteome</keyword>
<name>K8EKL4_9CHLO</name>
<dbReference type="PANTHER" id="PTHR47530:SF4">
    <property type="entry name" value="E3 UBIQUITIN LIGASE BIG BROTHER-RELATED"/>
    <property type="match status" value="1"/>
</dbReference>
<dbReference type="AlphaFoldDB" id="K8EKL4"/>
<feature type="compositionally biased region" description="Acidic residues" evidence="2">
    <location>
        <begin position="125"/>
        <end position="149"/>
    </location>
</feature>
<evidence type="ECO:0000313" key="5">
    <source>
        <dbReference type="Proteomes" id="UP000198341"/>
    </source>
</evidence>
<dbReference type="GeneID" id="19012932"/>
<dbReference type="KEGG" id="bpg:Bathy11g02520"/>
<proteinExistence type="predicted"/>
<feature type="compositionally biased region" description="Polar residues" evidence="2">
    <location>
        <begin position="78"/>
        <end position="96"/>
    </location>
</feature>